<keyword evidence="2 5" id="KW-0812">Transmembrane</keyword>
<evidence type="ECO:0000256" key="5">
    <source>
        <dbReference type="SAM" id="Phobius"/>
    </source>
</evidence>
<feature type="transmembrane region" description="Helical" evidence="5">
    <location>
        <begin position="246"/>
        <end position="271"/>
    </location>
</feature>
<evidence type="ECO:0000259" key="6">
    <source>
        <dbReference type="Pfam" id="PF13515"/>
    </source>
</evidence>
<dbReference type="Proteomes" id="UP000198832">
    <property type="component" value="Unassembled WGS sequence"/>
</dbReference>
<keyword evidence="8" id="KW-1185">Reference proteome</keyword>
<evidence type="ECO:0000256" key="2">
    <source>
        <dbReference type="ARBA" id="ARBA00022692"/>
    </source>
</evidence>
<feature type="transmembrane region" description="Helical" evidence="5">
    <location>
        <begin position="283"/>
        <end position="302"/>
    </location>
</feature>
<feature type="transmembrane region" description="Helical" evidence="5">
    <location>
        <begin position="21"/>
        <end position="37"/>
    </location>
</feature>
<evidence type="ECO:0000313" key="8">
    <source>
        <dbReference type="Proteomes" id="UP000198832"/>
    </source>
</evidence>
<feature type="domain" description="Integral membrane bound transporter" evidence="6">
    <location>
        <begin position="201"/>
        <end position="327"/>
    </location>
</feature>
<comment type="subcellular location">
    <subcellularLocation>
        <location evidence="1">Membrane</location>
        <topology evidence="1">Multi-pass membrane protein</topology>
    </subcellularLocation>
</comment>
<evidence type="ECO:0000256" key="1">
    <source>
        <dbReference type="ARBA" id="ARBA00004141"/>
    </source>
</evidence>
<dbReference type="InterPro" id="IPR049453">
    <property type="entry name" value="Memb_transporter_dom"/>
</dbReference>
<dbReference type="GO" id="GO:0016020">
    <property type="term" value="C:membrane"/>
    <property type="evidence" value="ECO:0007669"/>
    <property type="project" value="UniProtKB-SubCell"/>
</dbReference>
<organism evidence="7 8">
    <name type="scientific">Nocardioides terrae</name>
    <dbReference type="NCBI Taxonomy" id="574651"/>
    <lineage>
        <taxon>Bacteria</taxon>
        <taxon>Bacillati</taxon>
        <taxon>Actinomycetota</taxon>
        <taxon>Actinomycetes</taxon>
        <taxon>Propionibacteriales</taxon>
        <taxon>Nocardioidaceae</taxon>
        <taxon>Nocardioides</taxon>
    </lineage>
</organism>
<feature type="transmembrane region" description="Helical" evidence="5">
    <location>
        <begin position="43"/>
        <end position="59"/>
    </location>
</feature>
<protein>
    <submittedName>
        <fullName evidence="7">Fusaric acid resistance protein-like</fullName>
    </submittedName>
</protein>
<name>A0A1I1IW59_9ACTN</name>
<sequence>MAMGLLRRLLTLGPHAGAHRIALRSAVSVLVPLLVLWTSDHLAWSIYAVFGAFTSLYGRDRTDRARLSLQVEAGITQVAVVTLGVLVGLSDQRAWLSVPFAAAVAVGASYESTRRGWHPPGSLFQVFAFAAVASAPATSADVAPAILVSAATALFAVLVGMAGPAVRRVRSATPLAPAQPIGGAVEGVTRYALQSGAGVLIAGTIATSAGIGRPYWAMVSAVVPLVARDLTTQVTRGLHRVVGTGLGLLVGWAFFALDVRGLGLVVLVAVLQAGAELLVGRNYALALVLVTPLALLMVHLVAPVPTGELLRDRGVETVIGVVVGIAVGYLSRPRTS</sequence>
<feature type="transmembrane region" description="Helical" evidence="5">
    <location>
        <begin position="314"/>
        <end position="331"/>
    </location>
</feature>
<dbReference type="STRING" id="574651.SAMN04487968_10685"/>
<feature type="transmembrane region" description="Helical" evidence="5">
    <location>
        <begin position="145"/>
        <end position="166"/>
    </location>
</feature>
<keyword evidence="3 5" id="KW-1133">Transmembrane helix</keyword>
<reference evidence="7 8" key="1">
    <citation type="submission" date="2016-10" db="EMBL/GenBank/DDBJ databases">
        <authorList>
            <person name="de Groot N.N."/>
        </authorList>
    </citation>
    <scope>NUCLEOTIDE SEQUENCE [LARGE SCALE GENOMIC DNA]</scope>
    <source>
        <strain evidence="7 8">CGMCC 1.7056</strain>
    </source>
</reference>
<gene>
    <name evidence="7" type="ORF">SAMN04487968_10685</name>
</gene>
<evidence type="ECO:0000313" key="7">
    <source>
        <dbReference type="EMBL" id="SFC40121.1"/>
    </source>
</evidence>
<feature type="transmembrane region" description="Helical" evidence="5">
    <location>
        <begin position="71"/>
        <end position="88"/>
    </location>
</feature>
<evidence type="ECO:0000256" key="4">
    <source>
        <dbReference type="ARBA" id="ARBA00023136"/>
    </source>
</evidence>
<dbReference type="Pfam" id="PF13515">
    <property type="entry name" value="FUSC_2"/>
    <property type="match status" value="1"/>
</dbReference>
<evidence type="ECO:0000256" key="3">
    <source>
        <dbReference type="ARBA" id="ARBA00022989"/>
    </source>
</evidence>
<dbReference type="EMBL" id="FOLB01000006">
    <property type="protein sequence ID" value="SFC40121.1"/>
    <property type="molecule type" value="Genomic_DNA"/>
</dbReference>
<dbReference type="AlphaFoldDB" id="A0A1I1IW59"/>
<proteinExistence type="predicted"/>
<accession>A0A1I1IW59</accession>
<keyword evidence="4 5" id="KW-0472">Membrane</keyword>